<keyword evidence="1" id="KW-0472">Membrane</keyword>
<evidence type="ECO:0008006" key="4">
    <source>
        <dbReference type="Google" id="ProtNLM"/>
    </source>
</evidence>
<proteinExistence type="predicted"/>
<evidence type="ECO:0000313" key="2">
    <source>
        <dbReference type="EMBL" id="MEK7952724.1"/>
    </source>
</evidence>
<comment type="caution">
    <text evidence="2">The sequence shown here is derived from an EMBL/GenBank/DDBJ whole genome shotgun (WGS) entry which is preliminary data.</text>
</comment>
<sequence length="58" mass="6661">MFKRVILEDWATIVPMIAFGVLFTVFLVTTLRAIRLKPDEQKRMADLPLNDSDKPSDP</sequence>
<dbReference type="Proteomes" id="UP001371305">
    <property type="component" value="Unassembled WGS sequence"/>
</dbReference>
<evidence type="ECO:0000256" key="1">
    <source>
        <dbReference type="SAM" id="Phobius"/>
    </source>
</evidence>
<keyword evidence="3" id="KW-1185">Reference proteome</keyword>
<evidence type="ECO:0000313" key="3">
    <source>
        <dbReference type="Proteomes" id="UP001371305"/>
    </source>
</evidence>
<dbReference type="EMBL" id="JBBUKT010000008">
    <property type="protein sequence ID" value="MEK7952724.1"/>
    <property type="molecule type" value="Genomic_DNA"/>
</dbReference>
<name>A0ABU9AY80_9BACT</name>
<organism evidence="2 3">
    <name type="scientific">Luteolibacter soli</name>
    <dbReference type="NCBI Taxonomy" id="3135280"/>
    <lineage>
        <taxon>Bacteria</taxon>
        <taxon>Pseudomonadati</taxon>
        <taxon>Verrucomicrobiota</taxon>
        <taxon>Verrucomicrobiia</taxon>
        <taxon>Verrucomicrobiales</taxon>
        <taxon>Verrucomicrobiaceae</taxon>
        <taxon>Luteolibacter</taxon>
    </lineage>
</organism>
<reference evidence="2 3" key="1">
    <citation type="submission" date="2024-04" db="EMBL/GenBank/DDBJ databases">
        <title>Luteolibacter sp. isolated from soil.</title>
        <authorList>
            <person name="An J."/>
        </authorList>
    </citation>
    <scope>NUCLEOTIDE SEQUENCE [LARGE SCALE GENOMIC DNA]</scope>
    <source>
        <strain evidence="2 3">Y139</strain>
    </source>
</reference>
<accession>A0ABU9AY80</accession>
<gene>
    <name evidence="2" type="ORF">WKV53_19575</name>
</gene>
<feature type="transmembrane region" description="Helical" evidence="1">
    <location>
        <begin position="12"/>
        <end position="34"/>
    </location>
</feature>
<keyword evidence="1" id="KW-0812">Transmembrane</keyword>
<keyword evidence="1" id="KW-1133">Transmembrane helix</keyword>
<protein>
    <recommendedName>
        <fullName evidence="4">CcoQ/FixQ family Cbb3-type cytochrome c oxidase assembly chaperone</fullName>
    </recommendedName>
</protein>
<dbReference type="RefSeq" id="WP_341406480.1">
    <property type="nucleotide sequence ID" value="NZ_JBBUKT010000008.1"/>
</dbReference>